<evidence type="ECO:0000256" key="1">
    <source>
        <dbReference type="ARBA" id="ARBA00004123"/>
    </source>
</evidence>
<dbReference type="OMA" id="KKKCRAF"/>
<dbReference type="InterPro" id="IPR022842">
    <property type="entry name" value="RNAP_Rpo3/Rpb3/RPAC1"/>
</dbReference>
<keyword evidence="10" id="KW-1185">Reference proteome</keyword>
<keyword evidence="5" id="KW-0539">Nucleus</keyword>
<keyword evidence="3" id="KW-0240">DNA-directed RNA polymerase</keyword>
<dbReference type="InParanoid" id="C5DLD4"/>
<gene>
    <name evidence="9" type="ordered locus">KLTH0F12056g</name>
</gene>
<dbReference type="STRING" id="559295.C5DLD4"/>
<dbReference type="HOGENOM" id="CLU_038421_0_1_1"/>
<evidence type="ECO:0000256" key="5">
    <source>
        <dbReference type="ARBA" id="ARBA00023242"/>
    </source>
</evidence>
<dbReference type="GO" id="GO:0005666">
    <property type="term" value="C:RNA polymerase III complex"/>
    <property type="evidence" value="ECO:0007669"/>
    <property type="project" value="UniProtKB-ARBA"/>
</dbReference>
<sequence length="350" mass="39509">MSTRSIGRQRIHYTNTMSNIVGIEYNRVTNTTSTDFPGFEKDQDAAWNLERFKNTFDVNITSLDDREANFDLVNVDASIANAFRRIMIAEVPSVAAEYVYFFNNTSVIQDEVLAHRIGLTPLKVDPDMLSWVDTSVPEAERFTDENTIVLTLNVRCTRNPDAPKDCTDPKILYRNAHIYARDLKFEPQGKQRETFAKNPVVPADPDILLAKLRPGQEISLRAHCVLGIGSDHAKFSPVSTASYRLMPHINITQPITGESAQRFAKCFSPGVIGINDNGEAFVKDARHDTVSREVLRHEEFEGKVKLGRVKNHFIFNVESAGAMTPEEIFFKSVRILKNKAEYLKNCPIAQ</sequence>
<dbReference type="Pfam" id="PF01000">
    <property type="entry name" value="RNA_pol_A_bac"/>
    <property type="match status" value="1"/>
</dbReference>
<keyword evidence="4" id="KW-0804">Transcription</keyword>
<comment type="similarity">
    <text evidence="6">Belongs to the archaeal Rpo3/eukaryotic RPB3 RNA polymerase subunit family.</text>
</comment>
<dbReference type="InterPro" id="IPR011263">
    <property type="entry name" value="DNA-dir_RNA_pol_RpoA/D/Rpb3"/>
</dbReference>
<organism evidence="9 10">
    <name type="scientific">Lachancea thermotolerans (strain ATCC 56472 / CBS 6340 / NRRL Y-8284)</name>
    <name type="common">Yeast</name>
    <name type="synonym">Kluyveromyces thermotolerans</name>
    <dbReference type="NCBI Taxonomy" id="559295"/>
    <lineage>
        <taxon>Eukaryota</taxon>
        <taxon>Fungi</taxon>
        <taxon>Dikarya</taxon>
        <taxon>Ascomycota</taxon>
        <taxon>Saccharomycotina</taxon>
        <taxon>Saccharomycetes</taxon>
        <taxon>Saccharomycetales</taxon>
        <taxon>Saccharomycetaceae</taxon>
        <taxon>Lachancea</taxon>
    </lineage>
</organism>
<dbReference type="SUPFAM" id="SSF55257">
    <property type="entry name" value="RBP11-like subunits of RNA polymerase"/>
    <property type="match status" value="1"/>
</dbReference>
<dbReference type="InterPro" id="IPR036643">
    <property type="entry name" value="RNApol_insert_sf"/>
</dbReference>
<dbReference type="EMBL" id="CU928170">
    <property type="protein sequence ID" value="CAR24285.1"/>
    <property type="molecule type" value="Genomic_DNA"/>
</dbReference>
<dbReference type="GO" id="GO:0006362">
    <property type="term" value="P:transcription elongation by RNA polymerase I"/>
    <property type="evidence" value="ECO:0007669"/>
    <property type="project" value="UniProtKB-ARBA"/>
</dbReference>
<evidence type="ECO:0000256" key="3">
    <source>
        <dbReference type="ARBA" id="ARBA00022478"/>
    </source>
</evidence>
<dbReference type="GO" id="GO:0006383">
    <property type="term" value="P:transcription by RNA polymerase III"/>
    <property type="evidence" value="ECO:0007669"/>
    <property type="project" value="UniProtKB-ARBA"/>
</dbReference>
<protein>
    <recommendedName>
        <fullName evidence="2">DNA-directed RNA polymerases I and III subunit RPAC1</fullName>
    </recommendedName>
    <alternativeName>
        <fullName evidence="7">DNA-directed RNA polymerases I and III 40 kDa polypeptide</fullName>
    </alternativeName>
</protein>
<accession>C5DLD4</accession>
<dbReference type="FunFam" id="2.170.120.12:FF:000003">
    <property type="entry name" value="Dna-directed rna polymerases i and iii subunit"/>
    <property type="match status" value="1"/>
</dbReference>
<name>C5DLD4_LACTC</name>
<dbReference type="SUPFAM" id="SSF56553">
    <property type="entry name" value="Insert subdomain of RNA polymerase alpha subunit"/>
    <property type="match status" value="1"/>
</dbReference>
<dbReference type="GO" id="GO:0046983">
    <property type="term" value="F:protein dimerization activity"/>
    <property type="evidence" value="ECO:0007669"/>
    <property type="project" value="InterPro"/>
</dbReference>
<dbReference type="GeneID" id="8292936"/>
<evidence type="ECO:0000313" key="10">
    <source>
        <dbReference type="Proteomes" id="UP000002036"/>
    </source>
</evidence>
<proteinExistence type="inferred from homology"/>
<dbReference type="Pfam" id="PF01193">
    <property type="entry name" value="RNA_pol_L"/>
    <property type="match status" value="1"/>
</dbReference>
<evidence type="ECO:0000313" key="9">
    <source>
        <dbReference type="EMBL" id="CAR24285.1"/>
    </source>
</evidence>
<dbReference type="eggNOG" id="KOG1521">
    <property type="taxonomic scope" value="Eukaryota"/>
</dbReference>
<dbReference type="FunFam" id="3.30.1360.10:FF:000005">
    <property type="entry name" value="Dna-directed rna polymerases i and iii subunit"/>
    <property type="match status" value="1"/>
</dbReference>
<dbReference type="InterPro" id="IPR036603">
    <property type="entry name" value="RBP11-like"/>
</dbReference>
<dbReference type="RefSeq" id="XP_002554722.1">
    <property type="nucleotide sequence ID" value="XM_002554676.1"/>
</dbReference>
<dbReference type="HAMAP" id="MF_00320">
    <property type="entry name" value="RNApol_arch_Rpo3"/>
    <property type="match status" value="1"/>
</dbReference>
<dbReference type="Proteomes" id="UP000002036">
    <property type="component" value="Chromosome F"/>
</dbReference>
<dbReference type="GO" id="GO:0005736">
    <property type="term" value="C:RNA polymerase I complex"/>
    <property type="evidence" value="ECO:0007669"/>
    <property type="project" value="TreeGrafter"/>
</dbReference>
<dbReference type="KEGG" id="lth:KLTH0F12056g"/>
<dbReference type="InterPro" id="IPR050518">
    <property type="entry name" value="Rpo3/RPB3_RNA_Pol_subunit"/>
</dbReference>
<reference evidence="9 10" key="1">
    <citation type="journal article" date="2009" name="Genome Res.">
        <title>Comparative genomics of protoploid Saccharomycetaceae.</title>
        <authorList>
            <consortium name="The Genolevures Consortium"/>
            <person name="Souciet J.-L."/>
            <person name="Dujon B."/>
            <person name="Gaillardin C."/>
            <person name="Johnston M."/>
            <person name="Baret P.V."/>
            <person name="Cliften P."/>
            <person name="Sherman D.J."/>
            <person name="Weissenbach J."/>
            <person name="Westhof E."/>
            <person name="Wincker P."/>
            <person name="Jubin C."/>
            <person name="Poulain J."/>
            <person name="Barbe V."/>
            <person name="Segurens B."/>
            <person name="Artiguenave F."/>
            <person name="Anthouard V."/>
            <person name="Vacherie B."/>
            <person name="Val M.-E."/>
            <person name="Fulton R.S."/>
            <person name="Minx P."/>
            <person name="Wilson R."/>
            <person name="Durrens P."/>
            <person name="Jean G."/>
            <person name="Marck C."/>
            <person name="Martin T."/>
            <person name="Nikolski M."/>
            <person name="Rolland T."/>
            <person name="Seret M.-L."/>
            <person name="Casaregola S."/>
            <person name="Despons L."/>
            <person name="Fairhead C."/>
            <person name="Fischer G."/>
            <person name="Lafontaine I."/>
            <person name="Leh V."/>
            <person name="Lemaire M."/>
            <person name="de Montigny J."/>
            <person name="Neuveglise C."/>
            <person name="Thierry A."/>
            <person name="Blanc-Lenfle I."/>
            <person name="Bleykasten C."/>
            <person name="Diffels J."/>
            <person name="Fritsch E."/>
            <person name="Frangeul L."/>
            <person name="Goeffon A."/>
            <person name="Jauniaux N."/>
            <person name="Kachouri-Lafond R."/>
            <person name="Payen C."/>
            <person name="Potier S."/>
            <person name="Pribylova L."/>
            <person name="Ozanne C."/>
            <person name="Richard G.-F."/>
            <person name="Sacerdot C."/>
            <person name="Straub M.-L."/>
            <person name="Talla E."/>
        </authorList>
    </citation>
    <scope>NUCLEOTIDE SEQUENCE [LARGE SCALE GENOMIC DNA]</scope>
    <source>
        <strain evidence="10">ATCC 56472 / CBS 6340 / NRRL Y-8284</strain>
    </source>
</reference>
<dbReference type="Gene3D" id="2.170.120.12">
    <property type="entry name" value="DNA-directed RNA polymerase, insert domain"/>
    <property type="match status" value="1"/>
</dbReference>
<evidence type="ECO:0000256" key="4">
    <source>
        <dbReference type="ARBA" id="ARBA00023163"/>
    </source>
</evidence>
<dbReference type="Gene3D" id="3.30.1360.10">
    <property type="entry name" value="RNA polymerase, RBP11-like subunit"/>
    <property type="match status" value="1"/>
</dbReference>
<dbReference type="FunCoup" id="C5DLD4">
    <property type="interactions" value="1114"/>
</dbReference>
<dbReference type="CDD" id="cd07032">
    <property type="entry name" value="RNAP_I_II_AC40"/>
    <property type="match status" value="1"/>
</dbReference>
<feature type="domain" description="DNA-directed RNA polymerase RpoA/D/Rpb3-type" evidence="8">
    <location>
        <begin position="67"/>
        <end position="346"/>
    </location>
</feature>
<dbReference type="SMART" id="SM00662">
    <property type="entry name" value="RPOLD"/>
    <property type="match status" value="1"/>
</dbReference>
<dbReference type="PANTHER" id="PTHR11800">
    <property type="entry name" value="DNA-DIRECTED RNA POLYMERASE"/>
    <property type="match status" value="1"/>
</dbReference>
<evidence type="ECO:0000259" key="8">
    <source>
        <dbReference type="SMART" id="SM00662"/>
    </source>
</evidence>
<dbReference type="InterPro" id="IPR033901">
    <property type="entry name" value="RNAPI/III_AC40"/>
</dbReference>
<dbReference type="NCBIfam" id="NF001988">
    <property type="entry name" value="PRK00783.1"/>
    <property type="match status" value="1"/>
</dbReference>
<dbReference type="GO" id="GO:0003899">
    <property type="term" value="F:DNA-directed RNA polymerase activity"/>
    <property type="evidence" value="ECO:0007669"/>
    <property type="project" value="InterPro"/>
</dbReference>
<dbReference type="AlphaFoldDB" id="C5DLD4"/>
<evidence type="ECO:0000256" key="6">
    <source>
        <dbReference type="ARBA" id="ARBA00025804"/>
    </source>
</evidence>
<evidence type="ECO:0000256" key="7">
    <source>
        <dbReference type="ARBA" id="ARBA00081520"/>
    </source>
</evidence>
<dbReference type="PANTHER" id="PTHR11800:SF13">
    <property type="entry name" value="DNA-DIRECTED RNA POLYMERASES I AND III SUBUNIT RPAC1"/>
    <property type="match status" value="1"/>
</dbReference>
<evidence type="ECO:0000256" key="2">
    <source>
        <dbReference type="ARBA" id="ARBA00022083"/>
    </source>
</evidence>
<comment type="subcellular location">
    <subcellularLocation>
        <location evidence="1">Nucleus</location>
    </subcellularLocation>
</comment>
<dbReference type="OrthoDB" id="270173at2759"/>
<dbReference type="InterPro" id="IPR011262">
    <property type="entry name" value="DNA-dir_RNA_pol_insert"/>
</dbReference>